<accession>A0A8E6B8R7</accession>
<evidence type="ECO:0000256" key="1">
    <source>
        <dbReference type="SAM" id="MobiDB-lite"/>
    </source>
</evidence>
<feature type="region of interest" description="Disordered" evidence="1">
    <location>
        <begin position="1"/>
        <end position="20"/>
    </location>
</feature>
<organism evidence="2 3">
    <name type="scientific">Telmatocola sphagniphila</name>
    <dbReference type="NCBI Taxonomy" id="1123043"/>
    <lineage>
        <taxon>Bacteria</taxon>
        <taxon>Pseudomonadati</taxon>
        <taxon>Planctomycetota</taxon>
        <taxon>Planctomycetia</taxon>
        <taxon>Gemmatales</taxon>
        <taxon>Gemmataceae</taxon>
    </lineage>
</organism>
<reference evidence="2" key="1">
    <citation type="submission" date="2021-05" db="EMBL/GenBank/DDBJ databases">
        <title>Complete genome sequence of the cellulolytic planctomycete Telmatocola sphagniphila SP2T and characterization of the first cellulase from planctomycetes.</title>
        <authorList>
            <person name="Rakitin A.L."/>
            <person name="Beletsky A.V."/>
            <person name="Naumoff D.G."/>
            <person name="Kulichevskaya I.S."/>
            <person name="Mardanov A.V."/>
            <person name="Ravin N.V."/>
            <person name="Dedysh S.N."/>
        </authorList>
    </citation>
    <scope>NUCLEOTIDE SEQUENCE</scope>
    <source>
        <strain evidence="2">SP2T</strain>
    </source>
</reference>
<dbReference type="KEGG" id="tsph:KIH39_08720"/>
<name>A0A8E6B8R7_9BACT</name>
<sequence>MATRKSRNTDSTSKLSESTSELRQALTQRKKVELVEFLLVLAEEDLRILRKLTIRFKMTASVERLEAATRQAIVDATAFDKRDMNRNFNYDREAYAEAKRLLELLVAAEQCAVVMQLSLELMKLGSHQVEMSDEGLMTDDIEECLNVVIQALKKSSLSSAEVIAWCSAMLENDCVRFIAEKPLKSLLNQFQQ</sequence>
<keyword evidence="3" id="KW-1185">Reference proteome</keyword>
<dbReference type="EMBL" id="CP074694">
    <property type="protein sequence ID" value="QVL33973.1"/>
    <property type="molecule type" value="Genomic_DNA"/>
</dbReference>
<protein>
    <submittedName>
        <fullName evidence="2">Uncharacterized protein</fullName>
    </submittedName>
</protein>
<gene>
    <name evidence="2" type="ORF">KIH39_08720</name>
</gene>
<proteinExistence type="predicted"/>
<dbReference type="Proteomes" id="UP000676194">
    <property type="component" value="Chromosome"/>
</dbReference>
<feature type="compositionally biased region" description="Low complexity" evidence="1">
    <location>
        <begin position="11"/>
        <end position="20"/>
    </location>
</feature>
<dbReference type="RefSeq" id="WP_213498949.1">
    <property type="nucleotide sequence ID" value="NZ_CP074694.1"/>
</dbReference>
<evidence type="ECO:0000313" key="2">
    <source>
        <dbReference type="EMBL" id="QVL33973.1"/>
    </source>
</evidence>
<dbReference type="AlphaFoldDB" id="A0A8E6B8R7"/>
<evidence type="ECO:0000313" key="3">
    <source>
        <dbReference type="Proteomes" id="UP000676194"/>
    </source>
</evidence>